<dbReference type="EMBL" id="JABCRI010000010">
    <property type="protein sequence ID" value="KAF8399573.1"/>
    <property type="molecule type" value="Genomic_DNA"/>
</dbReference>
<gene>
    <name evidence="3" type="ORF">HHK36_015440</name>
</gene>
<feature type="compositionally biased region" description="Acidic residues" evidence="1">
    <location>
        <begin position="376"/>
        <end position="391"/>
    </location>
</feature>
<dbReference type="PANTHER" id="PTHR46872:SF10">
    <property type="entry name" value="MYB-LIKE DOMAIN-CONTAINING PROTEIN"/>
    <property type="match status" value="1"/>
</dbReference>
<feature type="region of interest" description="Disordered" evidence="1">
    <location>
        <begin position="38"/>
        <end position="92"/>
    </location>
</feature>
<dbReference type="PROSITE" id="PS50090">
    <property type="entry name" value="MYB_LIKE"/>
    <property type="match status" value="1"/>
</dbReference>
<comment type="caution">
    <text evidence="3">The sequence shown here is derived from an EMBL/GenBank/DDBJ whole genome shotgun (WGS) entry which is preliminary data.</text>
</comment>
<name>A0A835DCU0_TETSI</name>
<proteinExistence type="predicted"/>
<dbReference type="PANTHER" id="PTHR46872">
    <property type="entry name" value="DNA BINDING PROTEIN"/>
    <property type="match status" value="1"/>
</dbReference>
<sequence length="555" mass="61967">MVHKRPFGGEESHGIACKHPRQLEFSNQLASFVELLPHNDAPQKPHTSGEGSFSKSQGDQRIINDTGTDLSNGTDKEFEISAPGSNSSLSWVTRSTSEEDTRSEAAVHLSFSLEYFEPDRSIRQDEIYSSLLDYPPRRLVSVGPDHQADVPVWSLQDKDTLGYLGKSDRHIAFPQSLGSDLMVDKDNEEKLMGTCVIPMPDSEPSANEGVEVGYGRTNCSCLDGGSVRCVRQHVMEAREKLRRTLGQERFVELGFCDMGEEVARKWSEEEEEVFHEVVRSNPASMDRNFWDHLSAVFPSRTKKDIASYYFNVFMLRRRAEQNRSDPLNIDSDNDEWQGSDDGEDELGMTEEDEDSMVESLVDQDDPGYSQDHEEDFHEDDEDENETCDNNDDVNVHTRSGRGVSGEEDEGGVDNVSEAHIGKSLDDCSFNPMVHLLGKIPPNDGEDHDVQDDSCTSYECQPNRGHAGGPVDTGAALQENRVETDHSKHLQGSYDGLNYGPGLGYVLESCDAKVWDIGYLAGPKKEVDFLPTCNMIEEVFGNETWNNKANDGKDIS</sequence>
<dbReference type="SMART" id="SM00717">
    <property type="entry name" value="SANT"/>
    <property type="match status" value="1"/>
</dbReference>
<evidence type="ECO:0000313" key="3">
    <source>
        <dbReference type="EMBL" id="KAF8399573.1"/>
    </source>
</evidence>
<accession>A0A835DCU0</accession>
<feature type="region of interest" description="Disordered" evidence="1">
    <location>
        <begin position="321"/>
        <end position="412"/>
    </location>
</feature>
<feature type="compositionally biased region" description="Polar residues" evidence="1">
    <location>
        <begin position="83"/>
        <end position="92"/>
    </location>
</feature>
<dbReference type="OMA" id="VECSCED"/>
<feature type="compositionally biased region" description="Acidic residues" evidence="1">
    <location>
        <begin position="331"/>
        <end position="365"/>
    </location>
</feature>
<dbReference type="AlphaFoldDB" id="A0A835DCU0"/>
<dbReference type="OrthoDB" id="1908944at2759"/>
<keyword evidence="4" id="KW-1185">Reference proteome</keyword>
<dbReference type="Gene3D" id="1.10.10.60">
    <property type="entry name" value="Homeodomain-like"/>
    <property type="match status" value="1"/>
</dbReference>
<dbReference type="InterPro" id="IPR001005">
    <property type="entry name" value="SANT/Myb"/>
</dbReference>
<dbReference type="InterPro" id="IPR009057">
    <property type="entry name" value="Homeodomain-like_sf"/>
</dbReference>
<feature type="domain" description="Myb-like" evidence="2">
    <location>
        <begin position="265"/>
        <end position="313"/>
    </location>
</feature>
<dbReference type="Pfam" id="PF00249">
    <property type="entry name" value="Myb_DNA-binding"/>
    <property type="match status" value="1"/>
</dbReference>
<evidence type="ECO:0000313" key="4">
    <source>
        <dbReference type="Proteomes" id="UP000655225"/>
    </source>
</evidence>
<organism evidence="3 4">
    <name type="scientific">Tetracentron sinense</name>
    <name type="common">Spur-leaf</name>
    <dbReference type="NCBI Taxonomy" id="13715"/>
    <lineage>
        <taxon>Eukaryota</taxon>
        <taxon>Viridiplantae</taxon>
        <taxon>Streptophyta</taxon>
        <taxon>Embryophyta</taxon>
        <taxon>Tracheophyta</taxon>
        <taxon>Spermatophyta</taxon>
        <taxon>Magnoliopsida</taxon>
        <taxon>Trochodendrales</taxon>
        <taxon>Trochodendraceae</taxon>
        <taxon>Tetracentron</taxon>
    </lineage>
</organism>
<feature type="compositionally biased region" description="Polar residues" evidence="1">
    <location>
        <begin position="45"/>
        <end position="73"/>
    </location>
</feature>
<dbReference type="Proteomes" id="UP000655225">
    <property type="component" value="Unassembled WGS sequence"/>
</dbReference>
<evidence type="ECO:0000256" key="1">
    <source>
        <dbReference type="SAM" id="MobiDB-lite"/>
    </source>
</evidence>
<dbReference type="SUPFAM" id="SSF46689">
    <property type="entry name" value="Homeodomain-like"/>
    <property type="match status" value="1"/>
</dbReference>
<protein>
    <recommendedName>
        <fullName evidence="2">Myb-like domain-containing protein</fullName>
    </recommendedName>
</protein>
<evidence type="ECO:0000259" key="2">
    <source>
        <dbReference type="PROSITE" id="PS50090"/>
    </source>
</evidence>
<reference evidence="3 4" key="1">
    <citation type="submission" date="2020-04" db="EMBL/GenBank/DDBJ databases">
        <title>Plant Genome Project.</title>
        <authorList>
            <person name="Zhang R.-G."/>
        </authorList>
    </citation>
    <scope>NUCLEOTIDE SEQUENCE [LARGE SCALE GENOMIC DNA]</scope>
    <source>
        <strain evidence="3">YNK0</strain>
        <tissue evidence="3">Leaf</tissue>
    </source>
</reference>